<gene>
    <name evidence="1" type="ORF">ABG768_003339</name>
</gene>
<organism evidence="1 2">
    <name type="scientific">Culter alburnus</name>
    <name type="common">Topmouth culter</name>
    <dbReference type="NCBI Taxonomy" id="194366"/>
    <lineage>
        <taxon>Eukaryota</taxon>
        <taxon>Metazoa</taxon>
        <taxon>Chordata</taxon>
        <taxon>Craniata</taxon>
        <taxon>Vertebrata</taxon>
        <taxon>Euteleostomi</taxon>
        <taxon>Actinopterygii</taxon>
        <taxon>Neopterygii</taxon>
        <taxon>Teleostei</taxon>
        <taxon>Ostariophysi</taxon>
        <taxon>Cypriniformes</taxon>
        <taxon>Xenocyprididae</taxon>
        <taxon>Xenocypridinae</taxon>
        <taxon>Culter</taxon>
    </lineage>
</organism>
<dbReference type="Proteomes" id="UP001479290">
    <property type="component" value="Unassembled WGS sequence"/>
</dbReference>
<sequence>MLERGLVHEGALAGGRGETWRGRRSDFTVSTAKSTVNNVIWKSGVTQCSGELPRALL</sequence>
<comment type="caution">
    <text evidence="1">The sequence shown here is derived from an EMBL/GenBank/DDBJ whole genome shotgun (WGS) entry which is preliminary data.</text>
</comment>
<accession>A0AAW1ZY00</accession>
<evidence type="ECO:0000313" key="2">
    <source>
        <dbReference type="Proteomes" id="UP001479290"/>
    </source>
</evidence>
<dbReference type="AlphaFoldDB" id="A0AAW1ZY00"/>
<protein>
    <submittedName>
        <fullName evidence="1">Uncharacterized protein</fullName>
    </submittedName>
</protein>
<dbReference type="EMBL" id="JAWDJR010000011">
    <property type="protein sequence ID" value="KAK9966216.1"/>
    <property type="molecule type" value="Genomic_DNA"/>
</dbReference>
<feature type="non-terminal residue" evidence="1">
    <location>
        <position position="57"/>
    </location>
</feature>
<evidence type="ECO:0000313" key="1">
    <source>
        <dbReference type="EMBL" id="KAK9966216.1"/>
    </source>
</evidence>
<proteinExistence type="predicted"/>
<keyword evidence="2" id="KW-1185">Reference proteome</keyword>
<name>A0AAW1ZY00_CULAL</name>
<reference evidence="1 2" key="1">
    <citation type="submission" date="2024-05" db="EMBL/GenBank/DDBJ databases">
        <title>A high-quality chromosomal-level genome assembly of Topmouth culter (Culter alburnus).</title>
        <authorList>
            <person name="Zhao H."/>
        </authorList>
    </citation>
    <scope>NUCLEOTIDE SEQUENCE [LARGE SCALE GENOMIC DNA]</scope>
    <source>
        <strain evidence="1">CATC2023</strain>
        <tissue evidence="1">Muscle</tissue>
    </source>
</reference>